<sequence>MFSVALIGPDGAGKSTISELLERQPMPAPVKRIYMGVNLEASSLMLPTTRLALALKSARGRRSDMTAPSQQPVPAAGSPVRRVAKAGVRGARLVLWLAEEWFRQIVAEYHRRRGSIVVFDRHFYADYYHFDVATEGRRPLASRVHGYLLEHAYPKPDLVICLDAPGAVLFARKREASPEWLEQRRRQYLRLAEVVPSFVVVDVDRPLDLVARDVATVITEFSEKRRA</sequence>
<accession>A0ABT9IDY0</accession>
<evidence type="ECO:0008006" key="3">
    <source>
        <dbReference type="Google" id="ProtNLM"/>
    </source>
</evidence>
<reference evidence="2" key="1">
    <citation type="submission" date="2023-05" db="EMBL/GenBank/DDBJ databases">
        <title>Draft genome of Pseudofrankia sp. BMG5.37.</title>
        <authorList>
            <person name="Gtari M."/>
            <person name="Ghodhbane F."/>
            <person name="Sbissi I."/>
        </authorList>
    </citation>
    <scope>NUCLEOTIDE SEQUENCE [LARGE SCALE GENOMIC DNA]</scope>
    <source>
        <strain evidence="2">BMG 814</strain>
    </source>
</reference>
<dbReference type="RefSeq" id="WP_091929206.1">
    <property type="nucleotide sequence ID" value="NZ_JASNFN010000016.1"/>
</dbReference>
<gene>
    <name evidence="1" type="ORF">QOZ88_14195</name>
</gene>
<organism evidence="1 2">
    <name type="scientific">Blastococcus carthaginiensis</name>
    <dbReference type="NCBI Taxonomy" id="3050034"/>
    <lineage>
        <taxon>Bacteria</taxon>
        <taxon>Bacillati</taxon>
        <taxon>Actinomycetota</taxon>
        <taxon>Actinomycetes</taxon>
        <taxon>Geodermatophilales</taxon>
        <taxon>Geodermatophilaceae</taxon>
        <taxon>Blastococcus</taxon>
    </lineage>
</organism>
<dbReference type="SUPFAM" id="SSF52540">
    <property type="entry name" value="P-loop containing nucleoside triphosphate hydrolases"/>
    <property type="match status" value="1"/>
</dbReference>
<dbReference type="Gene3D" id="3.40.50.300">
    <property type="entry name" value="P-loop containing nucleotide triphosphate hydrolases"/>
    <property type="match status" value="1"/>
</dbReference>
<evidence type="ECO:0000313" key="2">
    <source>
        <dbReference type="Proteomes" id="UP001233673"/>
    </source>
</evidence>
<proteinExistence type="predicted"/>
<keyword evidence="2" id="KW-1185">Reference proteome</keyword>
<name>A0ABT9IDY0_9ACTN</name>
<dbReference type="EMBL" id="JASNFN010000016">
    <property type="protein sequence ID" value="MDP5183786.1"/>
    <property type="molecule type" value="Genomic_DNA"/>
</dbReference>
<comment type="caution">
    <text evidence="1">The sequence shown here is derived from an EMBL/GenBank/DDBJ whole genome shotgun (WGS) entry which is preliminary data.</text>
</comment>
<protein>
    <recommendedName>
        <fullName evidence="3">Thymidylate kinase</fullName>
    </recommendedName>
</protein>
<evidence type="ECO:0000313" key="1">
    <source>
        <dbReference type="EMBL" id="MDP5183786.1"/>
    </source>
</evidence>
<dbReference type="InterPro" id="IPR027417">
    <property type="entry name" value="P-loop_NTPase"/>
</dbReference>
<dbReference type="Proteomes" id="UP001233673">
    <property type="component" value="Unassembled WGS sequence"/>
</dbReference>